<dbReference type="EMBL" id="JAAECE010000002">
    <property type="protein sequence ID" value="KAF1805159.1"/>
    <property type="molecule type" value="Genomic_DNA"/>
</dbReference>
<gene>
    <name evidence="1" type="ORF">FB192DRAFT_1361381</name>
</gene>
<accession>A0A8H4F4Z5</accession>
<proteinExistence type="predicted"/>
<protein>
    <submittedName>
        <fullName evidence="1">Uncharacterized protein</fullName>
    </submittedName>
</protein>
<dbReference type="Proteomes" id="UP000469890">
    <property type="component" value="Unassembled WGS sequence"/>
</dbReference>
<evidence type="ECO:0000313" key="2">
    <source>
        <dbReference type="Proteomes" id="UP000469890"/>
    </source>
</evidence>
<name>A0A8H4F4Z5_MUCCL</name>
<sequence>MRVSRYVQCLRNVLVLQELSRKLRKSSAFANRPEGKRLDHYVGFAEIKPEYKKKDTVKTHEDLLRLSLLGMNAIEEHNSKCILLIKGLACM</sequence>
<organism evidence="1 2">
    <name type="scientific">Mucor circinelloides f. lusitanicus</name>
    <name type="common">Mucor racemosus var. lusitanicus</name>
    <dbReference type="NCBI Taxonomy" id="29924"/>
    <lineage>
        <taxon>Eukaryota</taxon>
        <taxon>Fungi</taxon>
        <taxon>Fungi incertae sedis</taxon>
        <taxon>Mucoromycota</taxon>
        <taxon>Mucoromycotina</taxon>
        <taxon>Mucoromycetes</taxon>
        <taxon>Mucorales</taxon>
        <taxon>Mucorineae</taxon>
        <taxon>Mucoraceae</taxon>
        <taxon>Mucor</taxon>
    </lineage>
</organism>
<evidence type="ECO:0000313" key="1">
    <source>
        <dbReference type="EMBL" id="KAF1805159.1"/>
    </source>
</evidence>
<reference evidence="1 2" key="1">
    <citation type="submission" date="2019-09" db="EMBL/GenBank/DDBJ databases">
        <authorList>
            <consortium name="DOE Joint Genome Institute"/>
            <person name="Mondo S.J."/>
            <person name="Navarro-Mendoza M.I."/>
            <person name="Perez-Arques C."/>
            <person name="Panchal S."/>
            <person name="Nicolas F.E."/>
            <person name="Ganguly P."/>
            <person name="Pangilinan J."/>
            <person name="Grigoriev I."/>
            <person name="Heitman J."/>
            <person name="Sanya K."/>
            <person name="Garre V."/>
        </authorList>
    </citation>
    <scope>NUCLEOTIDE SEQUENCE [LARGE SCALE GENOMIC DNA]</scope>
    <source>
        <strain evidence="1 2">MU402</strain>
    </source>
</reference>
<comment type="caution">
    <text evidence="1">The sequence shown here is derived from an EMBL/GenBank/DDBJ whole genome shotgun (WGS) entry which is preliminary data.</text>
</comment>
<dbReference type="AlphaFoldDB" id="A0A8H4F4Z5"/>